<feature type="transmembrane region" description="Helical" evidence="7">
    <location>
        <begin position="279"/>
        <end position="309"/>
    </location>
</feature>
<reference evidence="9" key="1">
    <citation type="journal article" date="2019" name="Int. J. Syst. Evol. Microbiol.">
        <title>The Global Catalogue of Microorganisms (GCM) 10K type strain sequencing project: providing services to taxonomists for standard genome sequencing and annotation.</title>
        <authorList>
            <consortium name="The Broad Institute Genomics Platform"/>
            <consortium name="The Broad Institute Genome Sequencing Center for Infectious Disease"/>
            <person name="Wu L."/>
            <person name="Ma J."/>
        </authorList>
    </citation>
    <scope>NUCLEOTIDE SEQUENCE [LARGE SCALE GENOMIC DNA]</scope>
    <source>
        <strain evidence="9">JCM 12389</strain>
    </source>
</reference>
<feature type="transmembrane region" description="Helical" evidence="7">
    <location>
        <begin position="102"/>
        <end position="119"/>
    </location>
</feature>
<dbReference type="InterPro" id="IPR018480">
    <property type="entry name" value="PNAcMuramoyl-5peptid_Trfase_CS"/>
</dbReference>
<sequence>MFNLTELIVAFFIALISSLLLTYPIKKLALKMGVMDVPNHRKIHTSVTPRLGGLSIYLGTVLGMLYIFPDHPQMSAITLGSLIVVVTGMIDDKYQIRPIIKLSGQLLAAVVLISDGIIIEKITLPVFGVIELGYFSIPLTILWIVGVTNAINLIDGLDGLAAGVSTIAISSILVMAIIDYRLIVVYICVSLIGSNLGFLFHNFHPAKIYMGDTGSLFLGYSVAVISMLGLFKNIALFSFIIPIIVLGVPILDTLFAIVRRMVNKEPIMMPDKKHVHYQLLAAGFSHRTTVLILYGFSVLFGGLAILFSLATNLTVSYLVMFALLILIHIFAEIVGIVGKGKKPVTKMLWKLLAKEKTYQREKDVEQKP</sequence>
<dbReference type="PROSITE" id="PS01348">
    <property type="entry name" value="MRAY_2"/>
    <property type="match status" value="1"/>
</dbReference>
<evidence type="ECO:0000256" key="5">
    <source>
        <dbReference type="ARBA" id="ARBA00022989"/>
    </source>
</evidence>
<keyword evidence="5 7" id="KW-1133">Transmembrane helix</keyword>
<feature type="transmembrane region" description="Helical" evidence="7">
    <location>
        <begin position="6"/>
        <end position="25"/>
    </location>
</feature>
<keyword evidence="6 7" id="KW-0472">Membrane</keyword>
<organism evidence="8 9">
    <name type="scientific">Salinibacillus aidingensis</name>
    <dbReference type="NCBI Taxonomy" id="237684"/>
    <lineage>
        <taxon>Bacteria</taxon>
        <taxon>Bacillati</taxon>
        <taxon>Bacillota</taxon>
        <taxon>Bacilli</taxon>
        <taxon>Bacillales</taxon>
        <taxon>Bacillaceae</taxon>
        <taxon>Salinibacillus</taxon>
    </lineage>
</organism>
<accession>A0ABP3KU90</accession>
<protein>
    <submittedName>
        <fullName evidence="8">MraY family glycosyltransferase</fullName>
    </submittedName>
</protein>
<feature type="transmembrane region" description="Helical" evidence="7">
    <location>
        <begin position="74"/>
        <end position="90"/>
    </location>
</feature>
<dbReference type="InterPro" id="IPR000715">
    <property type="entry name" value="Glycosyl_transferase_4"/>
</dbReference>
<feature type="transmembrane region" description="Helical" evidence="7">
    <location>
        <begin position="237"/>
        <end position="258"/>
    </location>
</feature>
<evidence type="ECO:0000256" key="3">
    <source>
        <dbReference type="ARBA" id="ARBA00022679"/>
    </source>
</evidence>
<feature type="transmembrane region" description="Helical" evidence="7">
    <location>
        <begin position="51"/>
        <end position="68"/>
    </location>
</feature>
<feature type="transmembrane region" description="Helical" evidence="7">
    <location>
        <begin position="125"/>
        <end position="145"/>
    </location>
</feature>
<keyword evidence="9" id="KW-1185">Reference proteome</keyword>
<feature type="transmembrane region" description="Helical" evidence="7">
    <location>
        <begin position="157"/>
        <end position="177"/>
    </location>
</feature>
<name>A0ABP3KU90_9BACI</name>
<evidence type="ECO:0000313" key="9">
    <source>
        <dbReference type="Proteomes" id="UP001500880"/>
    </source>
</evidence>
<dbReference type="PANTHER" id="PTHR22926">
    <property type="entry name" value="PHOSPHO-N-ACETYLMURAMOYL-PENTAPEPTIDE-TRANSFERASE"/>
    <property type="match status" value="1"/>
</dbReference>
<keyword evidence="3" id="KW-0808">Transferase</keyword>
<dbReference type="Proteomes" id="UP001500880">
    <property type="component" value="Unassembled WGS sequence"/>
</dbReference>
<dbReference type="CDD" id="cd06853">
    <property type="entry name" value="GT_WecA_like"/>
    <property type="match status" value="1"/>
</dbReference>
<dbReference type="Pfam" id="PF00953">
    <property type="entry name" value="Glycos_transf_4"/>
    <property type="match status" value="1"/>
</dbReference>
<dbReference type="PANTHER" id="PTHR22926:SF3">
    <property type="entry name" value="UNDECAPRENYL-PHOSPHATE ALPHA-N-ACETYLGLUCOSAMINYL 1-PHOSPHATE TRANSFERASE"/>
    <property type="match status" value="1"/>
</dbReference>
<comment type="subcellular location">
    <subcellularLocation>
        <location evidence="1">Cell membrane</location>
        <topology evidence="1">Multi-pass membrane protein</topology>
    </subcellularLocation>
</comment>
<evidence type="ECO:0000256" key="4">
    <source>
        <dbReference type="ARBA" id="ARBA00022692"/>
    </source>
</evidence>
<evidence type="ECO:0000313" key="8">
    <source>
        <dbReference type="EMBL" id="GAA0487098.1"/>
    </source>
</evidence>
<gene>
    <name evidence="8" type="ORF">GCM10008986_10690</name>
</gene>
<comment type="caution">
    <text evidence="8">The sequence shown here is derived from an EMBL/GenBank/DDBJ whole genome shotgun (WGS) entry which is preliminary data.</text>
</comment>
<keyword evidence="4 7" id="KW-0812">Transmembrane</keyword>
<feature type="transmembrane region" description="Helical" evidence="7">
    <location>
        <begin position="183"/>
        <end position="201"/>
    </location>
</feature>
<dbReference type="EMBL" id="BAAADO010000002">
    <property type="protein sequence ID" value="GAA0487098.1"/>
    <property type="molecule type" value="Genomic_DNA"/>
</dbReference>
<evidence type="ECO:0000256" key="1">
    <source>
        <dbReference type="ARBA" id="ARBA00004651"/>
    </source>
</evidence>
<evidence type="ECO:0000256" key="7">
    <source>
        <dbReference type="SAM" id="Phobius"/>
    </source>
</evidence>
<feature type="transmembrane region" description="Helical" evidence="7">
    <location>
        <begin position="213"/>
        <end position="231"/>
    </location>
</feature>
<feature type="transmembrane region" description="Helical" evidence="7">
    <location>
        <begin position="315"/>
        <end position="337"/>
    </location>
</feature>
<evidence type="ECO:0000256" key="6">
    <source>
        <dbReference type="ARBA" id="ARBA00023136"/>
    </source>
</evidence>
<keyword evidence="2" id="KW-1003">Cell membrane</keyword>
<evidence type="ECO:0000256" key="2">
    <source>
        <dbReference type="ARBA" id="ARBA00022475"/>
    </source>
</evidence>
<proteinExistence type="predicted"/>
<dbReference type="RefSeq" id="WP_343838447.1">
    <property type="nucleotide sequence ID" value="NZ_BAAADO010000002.1"/>
</dbReference>